<dbReference type="InterPro" id="IPR036188">
    <property type="entry name" value="FAD/NAD-bd_sf"/>
</dbReference>
<comment type="caution">
    <text evidence="1">The sequence shown here is derived from an EMBL/GenBank/DDBJ whole genome shotgun (WGS) entry which is preliminary data.</text>
</comment>
<evidence type="ECO:0000313" key="1">
    <source>
        <dbReference type="EMBL" id="HIS65603.1"/>
    </source>
</evidence>
<dbReference type="EMBL" id="DVJJ01000145">
    <property type="protein sequence ID" value="HIS65603.1"/>
    <property type="molecule type" value="Genomic_DNA"/>
</dbReference>
<protein>
    <recommendedName>
        <fullName evidence="3">NADH oxidase</fullName>
    </recommendedName>
</protein>
<dbReference type="Proteomes" id="UP000886741">
    <property type="component" value="Unassembled WGS sequence"/>
</dbReference>
<proteinExistence type="predicted"/>
<reference evidence="1" key="2">
    <citation type="journal article" date="2021" name="PeerJ">
        <title>Extensive microbial diversity within the chicken gut microbiome revealed by metagenomics and culture.</title>
        <authorList>
            <person name="Gilroy R."/>
            <person name="Ravi A."/>
            <person name="Getino M."/>
            <person name="Pursley I."/>
            <person name="Horton D.L."/>
            <person name="Alikhan N.F."/>
            <person name="Baker D."/>
            <person name="Gharbi K."/>
            <person name="Hall N."/>
            <person name="Watson M."/>
            <person name="Adriaenssens E.M."/>
            <person name="Foster-Nyarko E."/>
            <person name="Jarju S."/>
            <person name="Secka A."/>
            <person name="Antonio M."/>
            <person name="Oren A."/>
            <person name="Chaudhuri R.R."/>
            <person name="La Ragione R."/>
            <person name="Hildebrand F."/>
            <person name="Pallen M.J."/>
        </authorList>
    </citation>
    <scope>NUCLEOTIDE SEQUENCE</scope>
    <source>
        <strain evidence="1">ChiBcec16-1751</strain>
    </source>
</reference>
<accession>A0A9D1JUB4</accession>
<gene>
    <name evidence="1" type="ORF">IAA83_09585</name>
</gene>
<dbReference type="SUPFAM" id="SSF51905">
    <property type="entry name" value="FAD/NAD(P)-binding domain"/>
    <property type="match status" value="1"/>
</dbReference>
<organism evidence="1 2">
    <name type="scientific">Candidatus Avoscillospira avistercoris</name>
    <dbReference type="NCBI Taxonomy" id="2840707"/>
    <lineage>
        <taxon>Bacteria</taxon>
        <taxon>Bacillati</taxon>
        <taxon>Bacillota</taxon>
        <taxon>Clostridia</taxon>
        <taxon>Eubacteriales</taxon>
        <taxon>Oscillospiraceae</taxon>
        <taxon>Oscillospiraceae incertae sedis</taxon>
        <taxon>Candidatus Avoscillospira</taxon>
    </lineage>
</organism>
<reference evidence="1" key="1">
    <citation type="submission" date="2020-10" db="EMBL/GenBank/DDBJ databases">
        <authorList>
            <person name="Gilroy R."/>
        </authorList>
    </citation>
    <scope>NUCLEOTIDE SEQUENCE</scope>
    <source>
        <strain evidence="1">ChiBcec16-1751</strain>
    </source>
</reference>
<evidence type="ECO:0008006" key="3">
    <source>
        <dbReference type="Google" id="ProtNLM"/>
    </source>
</evidence>
<sequence>MENKVSQFYTDGVDYVLADGSTGSMRGYDTVVLAMGSRSNAVMKEIAEKVAPQVVVIGEAAKAPSNAVTATHSALEAALQL</sequence>
<evidence type="ECO:0000313" key="2">
    <source>
        <dbReference type="Proteomes" id="UP000886741"/>
    </source>
</evidence>
<name>A0A9D1JUB4_9FIRM</name>
<dbReference type="AlphaFoldDB" id="A0A9D1JUB4"/>